<evidence type="ECO:0000313" key="4">
    <source>
        <dbReference type="Proteomes" id="UP001152759"/>
    </source>
</evidence>
<keyword evidence="4" id="KW-1185">Reference proteome</keyword>
<accession>A0A9P0F7B4</accession>
<gene>
    <name evidence="3" type="ORF">BEMITA_LOCUS13616</name>
</gene>
<feature type="region of interest" description="Disordered" evidence="1">
    <location>
        <begin position="219"/>
        <end position="286"/>
    </location>
</feature>
<dbReference type="KEGG" id="btab:109040210"/>
<proteinExistence type="predicted"/>
<evidence type="ECO:0000256" key="1">
    <source>
        <dbReference type="SAM" id="MobiDB-lite"/>
    </source>
</evidence>
<evidence type="ECO:0000313" key="3">
    <source>
        <dbReference type="EMBL" id="CAH0395433.1"/>
    </source>
</evidence>
<dbReference type="Proteomes" id="UP001152759">
    <property type="component" value="Chromosome 9"/>
</dbReference>
<protein>
    <submittedName>
        <fullName evidence="3">Uncharacterized protein</fullName>
    </submittedName>
</protein>
<evidence type="ECO:0000256" key="2">
    <source>
        <dbReference type="SAM" id="SignalP"/>
    </source>
</evidence>
<reference evidence="3" key="1">
    <citation type="submission" date="2021-12" db="EMBL/GenBank/DDBJ databases">
        <authorList>
            <person name="King R."/>
        </authorList>
    </citation>
    <scope>NUCLEOTIDE SEQUENCE</scope>
</reference>
<feature type="signal peptide" evidence="2">
    <location>
        <begin position="1"/>
        <end position="19"/>
    </location>
</feature>
<dbReference type="AlphaFoldDB" id="A0A9P0F7B4"/>
<keyword evidence="2" id="KW-0732">Signal</keyword>
<dbReference type="EMBL" id="OU963870">
    <property type="protein sequence ID" value="CAH0395433.1"/>
    <property type="molecule type" value="Genomic_DNA"/>
</dbReference>
<feature type="chain" id="PRO_5040219666" evidence="2">
    <location>
        <begin position="20"/>
        <end position="286"/>
    </location>
</feature>
<sequence>MMIIRLVFVACTCISIILGYGDPGVENTSLTRDEFQKILQKQFEETQAQYIEMYGPDATASLCNSSMLAAKRKEEADEACEVECKAISEVCHKGFEAYPTYYSVKRLHRECYGFTSGECKKFIYKSSPWTYCDCYGKDFRKSARYCRSLIFGVRVGSNMYTYISNGVKHYWAWNKDFIARQKKEREHYERWYRENKGLFEDEWEARQAYKEQEREKFLRREPSILTGGHGASFFKSPSSNGSGSSRSLRVESPSRGPRKGSSPGSRKKGSPSGSPKKSSPPGSPPK</sequence>
<organism evidence="3 4">
    <name type="scientific">Bemisia tabaci</name>
    <name type="common">Sweetpotato whitefly</name>
    <name type="synonym">Aleurodes tabaci</name>
    <dbReference type="NCBI Taxonomy" id="7038"/>
    <lineage>
        <taxon>Eukaryota</taxon>
        <taxon>Metazoa</taxon>
        <taxon>Ecdysozoa</taxon>
        <taxon>Arthropoda</taxon>
        <taxon>Hexapoda</taxon>
        <taxon>Insecta</taxon>
        <taxon>Pterygota</taxon>
        <taxon>Neoptera</taxon>
        <taxon>Paraneoptera</taxon>
        <taxon>Hemiptera</taxon>
        <taxon>Sternorrhyncha</taxon>
        <taxon>Aleyrodoidea</taxon>
        <taxon>Aleyrodidae</taxon>
        <taxon>Aleyrodinae</taxon>
        <taxon>Bemisia</taxon>
    </lineage>
</organism>
<feature type="compositionally biased region" description="Low complexity" evidence="1">
    <location>
        <begin position="232"/>
        <end position="280"/>
    </location>
</feature>
<name>A0A9P0F7B4_BEMTA</name>